<sequence>MALAPSLRALASPRALTAPCAARGAVGTAASASTARGLAAPDREQHELHLPVWGAVLGGAACRGVCARRRYKRQCGSIAVRASASESMKWTGEKVRDAYISFFVEKKGHEFVQSSPVVPLSDSTLLFANAGMNQFKPIFLGQLEPNSPLQGVTRAANSQKCIRAGGKHNDLDDVGKDVYHHTFFEMLGNWSFGDYFKGEAIDWAWELLTEVYGLNPERLYASYFGGDEELGLPEDVEAKKLWLRHLPSDRVLPFGKKDNFWEMGATGPCGPCSELHYDRVGGRDAAKLVNADDPDVIEIWNLVFMQFFRGDDGRLSELPNRHIDTGMGLERVTSVLQDMRSNYDTDIFGPLLAAVNDLVGGEPYKGKVGADDIDMRDTAYRIVVDHARTLTMAVADGATPSSEGRGYVLRRILRRAVRYGRSKLNAPPGFFSKLVPQVVESLSPGFPDLSTAGERVQSILEEEEVAFDRTVDRGMQFFDSLKAELETEGADMVPGDKAFLLYDSHGFPLDLTEQMALEAGLSVDVAGFECALAFSAKSCQLQFQWDGTDAFEVKLAKEIQLHSAPLRFFANGAWHSSGPNGTLTQRSSRLYFESDELGEFTCINITWSAQNLVVHTSAKVYKNSCAIIFVQEVPDGATNTNASNPKMPKDGNELEEGAYPPILSFPSFSMSNLLRELGFLTWKGVFAKAVFGKDVAGTLAGLSSNGPVVLFDRELALVVSPLDNFKTAVHTYSAGAWETGVTSELTSLPVGFVHRTLITAEVGITQAIGSYGQIVQKLYGLQRGLLQSDPVVNYLSYWTDNGAYYYGDQWHEAGGGGQTCNEASMIEVARGLERENLLDAVRIWQLDDWWYPGHKAVFVHCVQNWTLVPPAFNRSLAELSRTVGKPLLLYVPFFCPENVYTQQFKFLQGSHGITQFAVPEPNNALAFYRMLFDYGMKNGMTGFEHDFLNFNFLAVPNFRKAFDASRRWLQAMHQAALERVVPIQFCMALPSDLMASLELQAVTNYRASDDYATTDNYDIGASSLLGFALQLRPSKDSLWTRRPADAAASGRPWGPHQNPGANCELNVIIATLSTGPVILADKAGETNTTLVWRSARADGWILQPDKPATSIDATFTSILSRDANLTFHGHVWSTYALVEAKQNDELMWHYLLSIDVNTSWQLTESDFFPRLNSRVGWVGRRWHQSHWPTPCVHGQPAVSSGCLLGPTISSQEDLPKLLNDRPIMVANDTHKFDLLQLSPVLENGWVLLGEVGKYVSVSRKRFIQVSTMRGGMRVELQGVPKEETRIVALQPRTSDKTEWTIIERLVRFEHSTTVIDFTAHAGTLPEKSEKASPTVAGEWVSLV</sequence>
<dbReference type="InterPro" id="IPR045864">
    <property type="entry name" value="aa-tRNA-synth_II/BPL/LPL"/>
</dbReference>
<evidence type="ECO:0000256" key="2">
    <source>
        <dbReference type="ARBA" id="ARBA00022555"/>
    </source>
</evidence>
<keyword evidence="4 9" id="KW-0547">Nucleotide-binding</keyword>
<evidence type="ECO:0000256" key="5">
    <source>
        <dbReference type="ARBA" id="ARBA00022840"/>
    </source>
</evidence>
<dbReference type="PANTHER" id="PTHR11777">
    <property type="entry name" value="ALANYL-TRNA SYNTHETASE"/>
    <property type="match status" value="1"/>
</dbReference>
<comment type="similarity">
    <text evidence="1 9">Belongs to the class-II aminoacyl-tRNA synthetase family.</text>
</comment>
<comment type="domain">
    <text evidence="9">Consists of three domains; the N-terminal catalytic domain, the editing domain and the C-terminal C-Ala domain. The editing domain removes incorrectly charged amino acids, while the C-Ala domain, along with tRNA(Ala), serves as a bridge to cooperatively bring together the editing and aminoacylation centers thus stimulating deacylation of misacylated tRNAs.</text>
</comment>
<comment type="subcellular location">
    <subcellularLocation>
        <location evidence="9">Mitochondrion</location>
    </subcellularLocation>
    <subcellularLocation>
        <location evidence="9">Cytoplasm</location>
    </subcellularLocation>
</comment>
<evidence type="ECO:0000256" key="1">
    <source>
        <dbReference type="ARBA" id="ARBA00008226"/>
    </source>
</evidence>
<keyword evidence="7 9" id="KW-0648">Protein biosynthesis</keyword>
<evidence type="ECO:0000256" key="7">
    <source>
        <dbReference type="ARBA" id="ARBA00022917"/>
    </source>
</evidence>
<dbReference type="InterPro" id="IPR018164">
    <property type="entry name" value="Ala-tRNA-synth_IIc_N"/>
</dbReference>
<dbReference type="Proteomes" id="UP001642464">
    <property type="component" value="Unassembled WGS sequence"/>
</dbReference>
<dbReference type="InterPro" id="IPR050058">
    <property type="entry name" value="Ala-tRNA_ligase"/>
</dbReference>
<comment type="catalytic activity">
    <reaction evidence="9">
        <text>tRNA(Ala) + L-alanine + ATP = L-alanyl-tRNA(Ala) + AMP + diphosphate</text>
        <dbReference type="Rhea" id="RHEA:12540"/>
        <dbReference type="Rhea" id="RHEA-COMP:9657"/>
        <dbReference type="Rhea" id="RHEA-COMP:9923"/>
        <dbReference type="ChEBI" id="CHEBI:30616"/>
        <dbReference type="ChEBI" id="CHEBI:33019"/>
        <dbReference type="ChEBI" id="CHEBI:57972"/>
        <dbReference type="ChEBI" id="CHEBI:78442"/>
        <dbReference type="ChEBI" id="CHEBI:78497"/>
        <dbReference type="ChEBI" id="CHEBI:456215"/>
        <dbReference type="EC" id="6.1.1.7"/>
    </reaction>
</comment>
<dbReference type="InterPro" id="IPR018165">
    <property type="entry name" value="Ala-tRNA-synth_IIc_core"/>
</dbReference>
<dbReference type="GO" id="GO:0016874">
    <property type="term" value="F:ligase activity"/>
    <property type="evidence" value="ECO:0007669"/>
    <property type="project" value="UniProtKB-KW"/>
</dbReference>
<evidence type="ECO:0000313" key="12">
    <source>
        <dbReference type="Proteomes" id="UP001642464"/>
    </source>
</evidence>
<keyword evidence="9" id="KW-0963">Cytoplasm</keyword>
<accession>A0ABP0LQ61</accession>
<dbReference type="PROSITE" id="PS50860">
    <property type="entry name" value="AA_TRNA_LIGASE_II_ALA"/>
    <property type="match status" value="1"/>
</dbReference>
<evidence type="ECO:0000256" key="4">
    <source>
        <dbReference type="ARBA" id="ARBA00022741"/>
    </source>
</evidence>
<dbReference type="EC" id="6.1.1.7" evidence="9"/>
<dbReference type="PRINTS" id="PR00980">
    <property type="entry name" value="TRNASYNTHALA"/>
</dbReference>
<evidence type="ECO:0000259" key="10">
    <source>
        <dbReference type="PROSITE" id="PS50860"/>
    </source>
</evidence>
<comment type="caution">
    <text evidence="9">Lacks conserved residue(s) required for the propagation of feature annotation.</text>
</comment>
<reference evidence="11 12" key="1">
    <citation type="submission" date="2024-02" db="EMBL/GenBank/DDBJ databases">
        <authorList>
            <person name="Chen Y."/>
            <person name="Shah S."/>
            <person name="Dougan E. K."/>
            <person name="Thang M."/>
            <person name="Chan C."/>
        </authorList>
    </citation>
    <scope>NUCLEOTIDE SEQUENCE [LARGE SCALE GENOMIC DNA]</scope>
</reference>
<protein>
    <recommendedName>
        <fullName evidence="9">Alanine--tRNA ligase</fullName>
        <ecNumber evidence="9">6.1.1.7</ecNumber>
    </recommendedName>
    <alternativeName>
        <fullName evidence="9">Alanyl-tRNA synthetase</fullName>
        <shortName evidence="9">AlaRS</shortName>
    </alternativeName>
</protein>
<keyword evidence="3 9" id="KW-0436">Ligase</keyword>
<dbReference type="InterPro" id="IPR018162">
    <property type="entry name" value="Ala-tRNA-ligase_IIc_anticod-bd"/>
</dbReference>
<dbReference type="CDD" id="cd00673">
    <property type="entry name" value="AlaRS_core"/>
    <property type="match status" value="1"/>
</dbReference>
<dbReference type="SUPFAM" id="SSF55681">
    <property type="entry name" value="Class II aaRS and biotin synthetases"/>
    <property type="match status" value="1"/>
</dbReference>
<evidence type="ECO:0000313" key="11">
    <source>
        <dbReference type="EMBL" id="CAK9041341.1"/>
    </source>
</evidence>
<dbReference type="Pfam" id="PF01411">
    <property type="entry name" value="tRNA-synt_2c"/>
    <property type="match status" value="1"/>
</dbReference>
<keyword evidence="9" id="KW-0496">Mitochondrion</keyword>
<dbReference type="InterPro" id="IPR002318">
    <property type="entry name" value="Ala-tRNA-lgiase_IIc"/>
</dbReference>
<evidence type="ECO:0000256" key="3">
    <source>
        <dbReference type="ARBA" id="ARBA00022598"/>
    </source>
</evidence>
<gene>
    <name evidence="11" type="ORF">SCF082_LOCUS23895</name>
</gene>
<comment type="caution">
    <text evidence="11">The sequence shown here is derived from an EMBL/GenBank/DDBJ whole genome shotgun (WGS) entry which is preliminary data.</text>
</comment>
<comment type="function">
    <text evidence="9">Catalyzes the attachment of alanine to tRNA(Ala) in a two-step reaction: alanine is first activated by ATP to form Ala-AMP and then transferred to the acceptor end of tRNA(Ala). Also edits incorrectly charged tRNA(Ala) via its editing domain.</text>
</comment>
<dbReference type="SUPFAM" id="SSF101353">
    <property type="entry name" value="Putative anticodon-binding domain of alanyl-tRNA synthetase (AlaRS)"/>
    <property type="match status" value="1"/>
</dbReference>
<dbReference type="PANTHER" id="PTHR11777:SF9">
    <property type="entry name" value="ALANINE--TRNA LIGASE, CYTOPLASMIC"/>
    <property type="match status" value="1"/>
</dbReference>
<comment type="subunit">
    <text evidence="9">Monomer.</text>
</comment>
<dbReference type="Gene3D" id="3.30.930.10">
    <property type="entry name" value="Bira Bifunctional Protein, Domain 2"/>
    <property type="match status" value="1"/>
</dbReference>
<evidence type="ECO:0000256" key="9">
    <source>
        <dbReference type="HAMAP-Rule" id="MF_03133"/>
    </source>
</evidence>
<keyword evidence="5 9" id="KW-0067">ATP-binding</keyword>
<keyword evidence="8 9" id="KW-0030">Aminoacyl-tRNA synthetase</keyword>
<proteinExistence type="inferred from homology"/>
<evidence type="ECO:0000256" key="6">
    <source>
        <dbReference type="ARBA" id="ARBA00022884"/>
    </source>
</evidence>
<dbReference type="HAMAP" id="MF_00036_B">
    <property type="entry name" value="Ala_tRNA_synth_B"/>
    <property type="match status" value="1"/>
</dbReference>
<organism evidence="11 12">
    <name type="scientific">Durusdinium trenchii</name>
    <dbReference type="NCBI Taxonomy" id="1381693"/>
    <lineage>
        <taxon>Eukaryota</taxon>
        <taxon>Sar</taxon>
        <taxon>Alveolata</taxon>
        <taxon>Dinophyceae</taxon>
        <taxon>Suessiales</taxon>
        <taxon>Symbiodiniaceae</taxon>
        <taxon>Durusdinium</taxon>
    </lineage>
</organism>
<feature type="domain" description="Alanyl-transfer RNA synthetases family profile" evidence="10">
    <location>
        <begin position="90"/>
        <end position="533"/>
    </location>
</feature>
<keyword evidence="12" id="KW-1185">Reference proteome</keyword>
<dbReference type="InterPro" id="IPR023033">
    <property type="entry name" value="Ala_tRNA_ligase_euk/bac"/>
</dbReference>
<evidence type="ECO:0000256" key="8">
    <source>
        <dbReference type="ARBA" id="ARBA00023146"/>
    </source>
</evidence>
<keyword evidence="6 9" id="KW-0694">RNA-binding</keyword>
<keyword evidence="2 9" id="KW-0820">tRNA-binding</keyword>
<name>A0ABP0LQ61_9DINO</name>
<dbReference type="EMBL" id="CAXAMM010017535">
    <property type="protein sequence ID" value="CAK9041341.1"/>
    <property type="molecule type" value="Genomic_DNA"/>
</dbReference>
<dbReference type="NCBIfam" id="TIGR00344">
    <property type="entry name" value="alaS"/>
    <property type="match status" value="1"/>
</dbReference>